<comment type="caution">
    <text evidence="3">The sequence shown here is derived from an EMBL/GenBank/DDBJ whole genome shotgun (WGS) entry which is preliminary data.</text>
</comment>
<feature type="compositionally biased region" description="Low complexity" evidence="1">
    <location>
        <begin position="114"/>
        <end position="124"/>
    </location>
</feature>
<accession>A0A8H7QW58</accession>
<dbReference type="Proteomes" id="UP000603453">
    <property type="component" value="Unassembled WGS sequence"/>
</dbReference>
<proteinExistence type="predicted"/>
<sequence>MPTSVVFTGTYPKLVTFKIAVLNKDNTLTSMEEYNNYNFMTGTFQSVLIPNDVNPGINYYFIAVDNDDTSNYATLGPLVIRKTNAGTNPSASITADSNGIAYKTDGGAIASASITSSTSSTSSTPKITLPKTIDNEDKTDQSHPNIAAIAGGAAGGMFVIMIVIWIILYKCCIKKHRLGNITVTYNNNGSNAQSQFQGHKQSNLNITRPSPKKNNVKPLEPQKPKKSLHRPNINGLDSSPSTDNTIIPPYPYSHQQGYPSYPYPQDPNLAQDCMPIPEHFGNASNPYPPELATIQDKNFTLPQYHVNNAQQDWNPQQFGSFLAGGGYPTTIENQGAKTLRPSFADTLLAENAALKDVKPSDKEEYQEKPNTASDVQITFKKPDDAHANNNYNKPHER</sequence>
<feature type="compositionally biased region" description="Polar residues" evidence="1">
    <location>
        <begin position="235"/>
        <end position="245"/>
    </location>
</feature>
<evidence type="ECO:0000256" key="2">
    <source>
        <dbReference type="SAM" id="Phobius"/>
    </source>
</evidence>
<protein>
    <submittedName>
        <fullName evidence="3">Uncharacterized protein</fullName>
    </submittedName>
</protein>
<evidence type="ECO:0000313" key="4">
    <source>
        <dbReference type="Proteomes" id="UP000603453"/>
    </source>
</evidence>
<dbReference type="OrthoDB" id="2278457at2759"/>
<organism evidence="3 4">
    <name type="scientific">Mucor saturninus</name>
    <dbReference type="NCBI Taxonomy" id="64648"/>
    <lineage>
        <taxon>Eukaryota</taxon>
        <taxon>Fungi</taxon>
        <taxon>Fungi incertae sedis</taxon>
        <taxon>Mucoromycota</taxon>
        <taxon>Mucoromycotina</taxon>
        <taxon>Mucoromycetes</taxon>
        <taxon>Mucorales</taxon>
        <taxon>Mucorineae</taxon>
        <taxon>Mucoraceae</taxon>
        <taxon>Mucor</taxon>
    </lineage>
</organism>
<feature type="region of interest" description="Disordered" evidence="1">
    <location>
        <begin position="355"/>
        <end position="397"/>
    </location>
</feature>
<evidence type="ECO:0000256" key="1">
    <source>
        <dbReference type="SAM" id="MobiDB-lite"/>
    </source>
</evidence>
<feature type="region of interest" description="Disordered" evidence="1">
    <location>
        <begin position="114"/>
        <end position="142"/>
    </location>
</feature>
<keyword evidence="2" id="KW-0812">Transmembrane</keyword>
<dbReference type="EMBL" id="JAEPRD010000107">
    <property type="protein sequence ID" value="KAG2198676.1"/>
    <property type="molecule type" value="Genomic_DNA"/>
</dbReference>
<evidence type="ECO:0000313" key="3">
    <source>
        <dbReference type="EMBL" id="KAG2198676.1"/>
    </source>
</evidence>
<keyword evidence="2" id="KW-1133">Transmembrane helix</keyword>
<name>A0A8H7QW58_9FUNG</name>
<feature type="region of interest" description="Disordered" evidence="1">
    <location>
        <begin position="192"/>
        <end position="250"/>
    </location>
</feature>
<dbReference type="AlphaFoldDB" id="A0A8H7QW58"/>
<keyword evidence="4" id="KW-1185">Reference proteome</keyword>
<feature type="transmembrane region" description="Helical" evidence="2">
    <location>
        <begin position="146"/>
        <end position="168"/>
    </location>
</feature>
<feature type="compositionally biased region" description="Polar residues" evidence="1">
    <location>
        <begin position="192"/>
        <end position="208"/>
    </location>
</feature>
<reference evidence="3" key="1">
    <citation type="submission" date="2020-12" db="EMBL/GenBank/DDBJ databases">
        <title>Metabolic potential, ecology and presence of endohyphal bacteria is reflected in genomic diversity of Mucoromycotina.</title>
        <authorList>
            <person name="Muszewska A."/>
            <person name="Okrasinska A."/>
            <person name="Steczkiewicz K."/>
            <person name="Drgas O."/>
            <person name="Orlowska M."/>
            <person name="Perlinska-Lenart U."/>
            <person name="Aleksandrzak-Piekarczyk T."/>
            <person name="Szatraj K."/>
            <person name="Zielenkiewicz U."/>
            <person name="Pilsyk S."/>
            <person name="Malc E."/>
            <person name="Mieczkowski P."/>
            <person name="Kruszewska J.S."/>
            <person name="Biernat P."/>
            <person name="Pawlowska J."/>
        </authorList>
    </citation>
    <scope>NUCLEOTIDE SEQUENCE</scope>
    <source>
        <strain evidence="3">WA0000017839</strain>
    </source>
</reference>
<keyword evidence="2" id="KW-0472">Membrane</keyword>
<feature type="compositionally biased region" description="Basic and acidic residues" evidence="1">
    <location>
        <begin position="355"/>
        <end position="367"/>
    </location>
</feature>
<gene>
    <name evidence="3" type="ORF">INT47_001815</name>
</gene>
<feature type="compositionally biased region" description="Polar residues" evidence="1">
    <location>
        <begin position="387"/>
        <end position="397"/>
    </location>
</feature>